<proteinExistence type="predicted"/>
<dbReference type="SMART" id="SM00287">
    <property type="entry name" value="SH3b"/>
    <property type="match status" value="1"/>
</dbReference>
<name>A0A645H4G9_9ZZZZ</name>
<organism evidence="2">
    <name type="scientific">bioreactor metagenome</name>
    <dbReference type="NCBI Taxonomy" id="1076179"/>
    <lineage>
        <taxon>unclassified sequences</taxon>
        <taxon>metagenomes</taxon>
        <taxon>ecological metagenomes</taxon>
    </lineage>
</organism>
<sequence length="155" mass="16496">MGVYMGGELTFNSSQKGGGVAASTRFGGQKAVPNGGWNMVGLPRWVDCGLTDAQMAALLGDANATAEEPAEDAARDAQAAAEANVLAAGTIAYATVVTPDGNPVKVREQPRKDAVWKFKIPSGTRVQLLGESGNYYRVHWLGRGRWVQKDFLQTL</sequence>
<dbReference type="EMBL" id="VSSQ01086149">
    <property type="protein sequence ID" value="MPN33580.1"/>
    <property type="molecule type" value="Genomic_DNA"/>
</dbReference>
<reference evidence="2" key="1">
    <citation type="submission" date="2019-08" db="EMBL/GenBank/DDBJ databases">
        <authorList>
            <person name="Kucharzyk K."/>
            <person name="Murdoch R.W."/>
            <person name="Higgins S."/>
            <person name="Loffler F."/>
        </authorList>
    </citation>
    <scope>NUCLEOTIDE SEQUENCE</scope>
</reference>
<gene>
    <name evidence="2" type="ORF">SDC9_181069</name>
</gene>
<evidence type="ECO:0000313" key="2">
    <source>
        <dbReference type="EMBL" id="MPN33580.1"/>
    </source>
</evidence>
<dbReference type="Gene3D" id="2.30.30.40">
    <property type="entry name" value="SH3 Domains"/>
    <property type="match status" value="1"/>
</dbReference>
<dbReference type="AlphaFoldDB" id="A0A645H4G9"/>
<accession>A0A645H4G9</accession>
<comment type="caution">
    <text evidence="2">The sequence shown here is derived from an EMBL/GenBank/DDBJ whole genome shotgun (WGS) entry which is preliminary data.</text>
</comment>
<evidence type="ECO:0000259" key="1">
    <source>
        <dbReference type="SMART" id="SM00287"/>
    </source>
</evidence>
<feature type="domain" description="SH3b" evidence="1">
    <location>
        <begin position="92"/>
        <end position="155"/>
    </location>
</feature>
<dbReference type="InterPro" id="IPR003646">
    <property type="entry name" value="SH3-like_bac-type"/>
</dbReference>
<protein>
    <recommendedName>
        <fullName evidence="1">SH3b domain-containing protein</fullName>
    </recommendedName>
</protein>